<feature type="domain" description="Calcineurin-like phosphoesterase" evidence="2">
    <location>
        <begin position="68"/>
        <end position="279"/>
    </location>
</feature>
<evidence type="ECO:0000256" key="1">
    <source>
        <dbReference type="SAM" id="Phobius"/>
    </source>
</evidence>
<evidence type="ECO:0000313" key="6">
    <source>
        <dbReference type="EMBL" id="JAT31767.1"/>
    </source>
</evidence>
<accession>A0A1B6LP93</accession>
<feature type="domain" description="TMEM62 Ig-like" evidence="3">
    <location>
        <begin position="327"/>
        <end position="431"/>
    </location>
</feature>
<evidence type="ECO:0000259" key="4">
    <source>
        <dbReference type="Pfam" id="PF24394"/>
    </source>
</evidence>
<dbReference type="Pfam" id="PF24384">
    <property type="entry name" value="Ig_TMM62"/>
    <property type="match status" value="1"/>
</dbReference>
<dbReference type="AlphaFoldDB" id="A0A1B6LP93"/>
<dbReference type="PANTHER" id="PTHR14795:SF0">
    <property type="entry name" value="TRANSMEMBRANE PROTEIN 62"/>
    <property type="match status" value="1"/>
</dbReference>
<dbReference type="EMBL" id="GEBQ01014578">
    <property type="protein sequence ID" value="JAT25399.1"/>
    <property type="molecule type" value="Transcribed_RNA"/>
</dbReference>
<feature type="transmembrane region" description="Helical" evidence="1">
    <location>
        <begin position="450"/>
        <end position="473"/>
    </location>
</feature>
<dbReference type="Pfam" id="PF24394">
    <property type="entry name" value="TMEM62_C"/>
    <property type="match status" value="1"/>
</dbReference>
<evidence type="ECO:0000259" key="2">
    <source>
        <dbReference type="Pfam" id="PF00149"/>
    </source>
</evidence>
<keyword evidence="1" id="KW-1133">Transmembrane helix</keyword>
<dbReference type="InterPro" id="IPR056230">
    <property type="entry name" value="TMEM62_C"/>
</dbReference>
<dbReference type="InterPro" id="IPR004843">
    <property type="entry name" value="Calcineurin-like_PHP"/>
</dbReference>
<evidence type="ECO:0000313" key="5">
    <source>
        <dbReference type="EMBL" id="JAT25399.1"/>
    </source>
</evidence>
<dbReference type="Gene3D" id="3.60.21.10">
    <property type="match status" value="1"/>
</dbReference>
<keyword evidence="1" id="KW-0472">Membrane</keyword>
<sequence>MLFSLTTILIVATIVILSVAIGNISTIIRVHVEPSNHITLNISKDSNPNDTIKFPIRKISTSYDDLIWFLQISDIHISIFRDMSRISDLQEFCQVTLDAIKPMVVLASGDLTDAKSIDTLGSQQYEDEWKLYRNALDTCQVDKKTVWLDVRGNHDNFNVRGPKAKENYYRNYSVQGGANPRSYLHTIRTAGGKVFSFIAMDACLEPGPKRPFNFFGLVNERETEHLKSLVRKAAEAGSSHSVWFGHYPTSCVLSADPGVRLLIASDPRVQAYLCGHLHTMGGIVPHMYTLQQAGFLELELADWKDSRVYRVAAIDHGLFSFIDVHHKEWPIALITNPKHALFYVPGREPDLVSASSTHIRVLVFSTAEITSVKIKIDDEDWQYCHHVKGPLYVNAWHPDLYLKDLHYIKVEVSDKAGRTGTYEQPFSLDGTRPSFLIIPRILLMMNFTTIFQVLFGLGVVACVLPLSLLRILLTRIRGGKRQIPTTNVSLISRWYRRLWILANLDRFFYPLILYPIYICFGPWAVGEIIDDYIGVIFAWGTFVNGAYLPGSFTYGYGFFQIAAFQFPLTLALAHQLDRRLLPPPTKPHSKLWAILRHWWADSALYIVLLLQLLFLYFFWLSYGSLATLLGPFRSWPIVVCVCLWRRIHQTPLHTIKELAEIFQEAAFGSPRLKPSRSI</sequence>
<dbReference type="PANTHER" id="PTHR14795">
    <property type="entry name" value="HELICASE RELATED"/>
    <property type="match status" value="1"/>
</dbReference>
<dbReference type="GO" id="GO:0016787">
    <property type="term" value="F:hydrolase activity"/>
    <property type="evidence" value="ECO:0007669"/>
    <property type="project" value="InterPro"/>
</dbReference>
<feature type="transmembrane region" description="Helical" evidence="1">
    <location>
        <begin position="597"/>
        <end position="619"/>
    </location>
</feature>
<feature type="domain" description="TMEM62 C-terminal" evidence="4">
    <location>
        <begin position="463"/>
        <end position="579"/>
    </location>
</feature>
<dbReference type="EMBL" id="GEBQ01008210">
    <property type="protein sequence ID" value="JAT31767.1"/>
    <property type="molecule type" value="Transcribed_RNA"/>
</dbReference>
<dbReference type="InterPro" id="IPR056229">
    <property type="entry name" value="Ig_TMM62"/>
</dbReference>
<organism evidence="5">
    <name type="scientific">Graphocephala atropunctata</name>
    <dbReference type="NCBI Taxonomy" id="36148"/>
    <lineage>
        <taxon>Eukaryota</taxon>
        <taxon>Metazoa</taxon>
        <taxon>Ecdysozoa</taxon>
        <taxon>Arthropoda</taxon>
        <taxon>Hexapoda</taxon>
        <taxon>Insecta</taxon>
        <taxon>Pterygota</taxon>
        <taxon>Neoptera</taxon>
        <taxon>Paraneoptera</taxon>
        <taxon>Hemiptera</taxon>
        <taxon>Auchenorrhyncha</taxon>
        <taxon>Membracoidea</taxon>
        <taxon>Cicadellidae</taxon>
        <taxon>Cicadellinae</taxon>
        <taxon>Cicadellini</taxon>
        <taxon>Graphocephala</taxon>
    </lineage>
</organism>
<evidence type="ECO:0000259" key="3">
    <source>
        <dbReference type="Pfam" id="PF24384"/>
    </source>
</evidence>
<dbReference type="InterPro" id="IPR041871">
    <property type="entry name" value="MPP_TMEM62"/>
</dbReference>
<gene>
    <name evidence="5" type="ORF">g.38619</name>
    <name evidence="6" type="ORF">g.38623</name>
</gene>
<feature type="transmembrane region" description="Helical" evidence="1">
    <location>
        <begin position="507"/>
        <end position="525"/>
    </location>
</feature>
<dbReference type="Pfam" id="PF00149">
    <property type="entry name" value="Metallophos"/>
    <property type="match status" value="1"/>
</dbReference>
<keyword evidence="1" id="KW-0812">Transmembrane</keyword>
<protein>
    <submittedName>
        <fullName evidence="5">Uncharacterized protein</fullName>
    </submittedName>
</protein>
<dbReference type="SUPFAM" id="SSF56300">
    <property type="entry name" value="Metallo-dependent phosphatases"/>
    <property type="match status" value="1"/>
</dbReference>
<name>A0A1B6LP93_9HEMI</name>
<dbReference type="CDD" id="cd07401">
    <property type="entry name" value="MPP_TMEM62_N"/>
    <property type="match status" value="1"/>
</dbReference>
<dbReference type="InterPro" id="IPR029052">
    <property type="entry name" value="Metallo-depent_PP-like"/>
</dbReference>
<reference evidence="5" key="1">
    <citation type="submission" date="2015-11" db="EMBL/GenBank/DDBJ databases">
        <title>De novo transcriptome assembly of four potential Pierce s Disease insect vectors from Arizona vineyards.</title>
        <authorList>
            <person name="Tassone E.E."/>
        </authorList>
    </citation>
    <scope>NUCLEOTIDE SEQUENCE</scope>
</reference>
<proteinExistence type="predicted"/>